<dbReference type="EMBL" id="VORB01000002">
    <property type="protein sequence ID" value="TXC82015.1"/>
    <property type="molecule type" value="Genomic_DNA"/>
</dbReference>
<comment type="caution">
    <text evidence="1">The sequence shown here is derived from an EMBL/GenBank/DDBJ whole genome shotgun (WGS) entry which is preliminary data.</text>
</comment>
<gene>
    <name evidence="1" type="ORF">FRX97_02680</name>
</gene>
<protein>
    <submittedName>
        <fullName evidence="1">DUF1573 domain-containing protein</fullName>
    </submittedName>
</protein>
<dbReference type="InterPro" id="IPR013783">
    <property type="entry name" value="Ig-like_fold"/>
</dbReference>
<dbReference type="PANTHER" id="PTHR37833:SF1">
    <property type="entry name" value="SIGNAL PEPTIDE PROTEIN"/>
    <property type="match status" value="1"/>
</dbReference>
<reference evidence="1 2" key="1">
    <citation type="submission" date="2019-08" db="EMBL/GenBank/DDBJ databases">
        <title>Genome of Luteibaculum oceani JCM 18817.</title>
        <authorList>
            <person name="Bowman J.P."/>
        </authorList>
    </citation>
    <scope>NUCLEOTIDE SEQUENCE [LARGE SCALE GENOMIC DNA]</scope>
    <source>
        <strain evidence="1 2">JCM 18817</strain>
    </source>
</reference>
<dbReference type="Proteomes" id="UP000321168">
    <property type="component" value="Unassembled WGS sequence"/>
</dbReference>
<dbReference type="Pfam" id="PF07610">
    <property type="entry name" value="DUF1573"/>
    <property type="match status" value="1"/>
</dbReference>
<name>A0A5C6VE30_9FLAO</name>
<organism evidence="1 2">
    <name type="scientific">Luteibaculum oceani</name>
    <dbReference type="NCBI Taxonomy" id="1294296"/>
    <lineage>
        <taxon>Bacteria</taxon>
        <taxon>Pseudomonadati</taxon>
        <taxon>Bacteroidota</taxon>
        <taxon>Flavobacteriia</taxon>
        <taxon>Flavobacteriales</taxon>
        <taxon>Luteibaculaceae</taxon>
        <taxon>Luteibaculum</taxon>
    </lineage>
</organism>
<proteinExistence type="predicted"/>
<keyword evidence="2" id="KW-1185">Reference proteome</keyword>
<dbReference type="OrthoDB" id="826619at2"/>
<sequence length="150" mass="16114">MRKIVLAIALPIFLFGCGGEDRKITPDIIKNPVSGSSEKETEVPALTFTEQRFEFGTISQGERIEHTFEFTNTGTAPLVINAIEGSCGCTVVDNWTKDPIQPGEKGSFLAQFNSEGKEGQQNIRITVAANTIPSSSIAVMAGNVVKPKGK</sequence>
<dbReference type="RefSeq" id="WP_147013121.1">
    <property type="nucleotide sequence ID" value="NZ_VORB01000002.1"/>
</dbReference>
<evidence type="ECO:0000313" key="1">
    <source>
        <dbReference type="EMBL" id="TXC82015.1"/>
    </source>
</evidence>
<dbReference type="PANTHER" id="PTHR37833">
    <property type="entry name" value="LIPOPROTEIN-RELATED"/>
    <property type="match status" value="1"/>
</dbReference>
<dbReference type="AlphaFoldDB" id="A0A5C6VE30"/>
<dbReference type="Gene3D" id="2.60.40.10">
    <property type="entry name" value="Immunoglobulins"/>
    <property type="match status" value="1"/>
</dbReference>
<dbReference type="PROSITE" id="PS51257">
    <property type="entry name" value="PROKAR_LIPOPROTEIN"/>
    <property type="match status" value="1"/>
</dbReference>
<dbReference type="InterPro" id="IPR011467">
    <property type="entry name" value="DUF1573"/>
</dbReference>
<evidence type="ECO:0000313" key="2">
    <source>
        <dbReference type="Proteomes" id="UP000321168"/>
    </source>
</evidence>
<accession>A0A5C6VE30</accession>